<comment type="caution">
    <text evidence="2">The sequence shown here is derived from an EMBL/GenBank/DDBJ whole genome shotgun (WGS) entry which is preliminary data.</text>
</comment>
<dbReference type="EMBL" id="CAJNOR010006052">
    <property type="protein sequence ID" value="CAF1584055.1"/>
    <property type="molecule type" value="Genomic_DNA"/>
</dbReference>
<proteinExistence type="predicted"/>
<evidence type="ECO:0000256" key="1">
    <source>
        <dbReference type="SAM" id="SignalP"/>
    </source>
</evidence>
<evidence type="ECO:0000313" key="2">
    <source>
        <dbReference type="EMBL" id="CAF1584055.1"/>
    </source>
</evidence>
<feature type="signal peptide" evidence="1">
    <location>
        <begin position="1"/>
        <end position="30"/>
    </location>
</feature>
<sequence length="131" mass="15583">MMYFHHHLAPNARYLKWLLTLIIHFNLAKNKNNTHEIVRYRPNWKLAEQNSRNSTSTYVSQFYGQEIEINAFLYEKRQMITIDTYLRSRKTLNDKVPLCSKVDIRHASTVAEVFAQELERGYNEGYEIGKV</sequence>
<evidence type="ECO:0000313" key="3">
    <source>
        <dbReference type="Proteomes" id="UP000663828"/>
    </source>
</evidence>
<dbReference type="Proteomes" id="UP000663828">
    <property type="component" value="Unassembled WGS sequence"/>
</dbReference>
<organism evidence="2 3">
    <name type="scientific">Adineta ricciae</name>
    <name type="common">Rotifer</name>
    <dbReference type="NCBI Taxonomy" id="249248"/>
    <lineage>
        <taxon>Eukaryota</taxon>
        <taxon>Metazoa</taxon>
        <taxon>Spiralia</taxon>
        <taxon>Gnathifera</taxon>
        <taxon>Rotifera</taxon>
        <taxon>Eurotatoria</taxon>
        <taxon>Bdelloidea</taxon>
        <taxon>Adinetida</taxon>
        <taxon>Adinetidae</taxon>
        <taxon>Adineta</taxon>
    </lineage>
</organism>
<protein>
    <submittedName>
        <fullName evidence="2">Uncharacterized protein</fullName>
    </submittedName>
</protein>
<reference evidence="2" key="1">
    <citation type="submission" date="2021-02" db="EMBL/GenBank/DDBJ databases">
        <authorList>
            <person name="Nowell W R."/>
        </authorList>
    </citation>
    <scope>NUCLEOTIDE SEQUENCE</scope>
</reference>
<name>A0A815ZKP3_ADIRI</name>
<keyword evidence="1" id="KW-0732">Signal</keyword>
<feature type="chain" id="PRO_5032806585" evidence="1">
    <location>
        <begin position="31"/>
        <end position="131"/>
    </location>
</feature>
<dbReference type="AlphaFoldDB" id="A0A815ZKP3"/>
<gene>
    <name evidence="2" type="ORF">XAT740_LOCUS45832</name>
</gene>
<keyword evidence="3" id="KW-1185">Reference proteome</keyword>
<accession>A0A815ZKP3</accession>